<dbReference type="Proteomes" id="UP000035721">
    <property type="component" value="Unassembled WGS sequence"/>
</dbReference>
<gene>
    <name evidence="2" type="ORF">BN12_3190004</name>
</gene>
<proteinExistence type="predicted"/>
<dbReference type="EMBL" id="CAJB01000245">
    <property type="protein sequence ID" value="CCH78666.1"/>
    <property type="molecule type" value="Genomic_DNA"/>
</dbReference>
<dbReference type="AlphaFoldDB" id="A0A077LYH3"/>
<evidence type="ECO:0000313" key="3">
    <source>
        <dbReference type="Proteomes" id="UP000035721"/>
    </source>
</evidence>
<name>A0A077LYH3_9MICO</name>
<dbReference type="Pfam" id="PF07371">
    <property type="entry name" value="DUF1490"/>
    <property type="match status" value="1"/>
</dbReference>
<feature type="region of interest" description="Disordered" evidence="1">
    <location>
        <begin position="67"/>
        <end position="87"/>
    </location>
</feature>
<reference evidence="2 3" key="1">
    <citation type="journal article" date="2013" name="ISME J.">
        <title>A metabolic model for members of the genus Tetrasphaera involved in enhanced biological phosphorus removal.</title>
        <authorList>
            <person name="Kristiansen R."/>
            <person name="Nguyen H.T.T."/>
            <person name="Saunders A.M."/>
            <person name="Nielsen J.L."/>
            <person name="Wimmer R."/>
            <person name="Le V.Q."/>
            <person name="McIlroy S.J."/>
            <person name="Petrovski S."/>
            <person name="Seviour R.J."/>
            <person name="Calteau A."/>
            <person name="Nielsen K.L."/>
            <person name="Nielsen P.H."/>
        </authorList>
    </citation>
    <scope>NUCLEOTIDE SEQUENCE [LARGE SCALE GENOMIC DNA]</scope>
    <source>
        <strain evidence="2 3">T1-X7</strain>
    </source>
</reference>
<evidence type="ECO:0008006" key="4">
    <source>
        <dbReference type="Google" id="ProtNLM"/>
    </source>
</evidence>
<protein>
    <recommendedName>
        <fullName evidence="4">DUF1490 family protein</fullName>
    </recommendedName>
</protein>
<organism evidence="2 3">
    <name type="scientific">Nostocoides japonicum T1-X7</name>
    <dbReference type="NCBI Taxonomy" id="1194083"/>
    <lineage>
        <taxon>Bacteria</taxon>
        <taxon>Bacillati</taxon>
        <taxon>Actinomycetota</taxon>
        <taxon>Actinomycetes</taxon>
        <taxon>Micrococcales</taxon>
        <taxon>Intrasporangiaceae</taxon>
        <taxon>Nostocoides</taxon>
    </lineage>
</organism>
<accession>A0A077LYH3</accession>
<evidence type="ECO:0000256" key="1">
    <source>
        <dbReference type="SAM" id="MobiDB-lite"/>
    </source>
</evidence>
<comment type="caution">
    <text evidence="2">The sequence shown here is derived from an EMBL/GenBank/DDBJ whole genome shotgun (WGS) entry which is preliminary data.</text>
</comment>
<keyword evidence="3" id="KW-1185">Reference proteome</keyword>
<sequence>MGKAASTVATGVAGVLVVDGFKRWRRTVFSRSNVVTATAWGLRGLRAAETGAESARLSAADVVAEAKERIGEPPRPAGGGGSHDHAH</sequence>
<evidence type="ECO:0000313" key="2">
    <source>
        <dbReference type="EMBL" id="CCH78666.1"/>
    </source>
</evidence>
<dbReference type="InterPro" id="IPR009963">
    <property type="entry name" value="DUF1490"/>
</dbReference>